<keyword evidence="3" id="KW-1185">Reference proteome</keyword>
<sequence length="60" mass="6084">MSVYIGQLHTDVVPAAGGSAPPAAGPDRAGGAWAAAEHHREACERAAWLAARVAAEGFDD</sequence>
<feature type="region of interest" description="Disordered" evidence="1">
    <location>
        <begin position="13"/>
        <end position="32"/>
    </location>
</feature>
<accession>A0ABS8E1Y2</accession>
<organism evidence="2 3">
    <name type="scientific">Streptomyces flavotricini</name>
    <dbReference type="NCBI Taxonomy" id="66888"/>
    <lineage>
        <taxon>Bacteria</taxon>
        <taxon>Bacillati</taxon>
        <taxon>Actinomycetota</taxon>
        <taxon>Actinomycetes</taxon>
        <taxon>Kitasatosporales</taxon>
        <taxon>Streptomycetaceae</taxon>
        <taxon>Streptomyces</taxon>
    </lineage>
</organism>
<feature type="compositionally biased region" description="Low complexity" evidence="1">
    <location>
        <begin position="15"/>
        <end position="32"/>
    </location>
</feature>
<protein>
    <submittedName>
        <fullName evidence="2">Uncharacterized protein</fullName>
    </submittedName>
</protein>
<evidence type="ECO:0000313" key="3">
    <source>
        <dbReference type="Proteomes" id="UP001520654"/>
    </source>
</evidence>
<evidence type="ECO:0000256" key="1">
    <source>
        <dbReference type="SAM" id="MobiDB-lite"/>
    </source>
</evidence>
<gene>
    <name evidence="2" type="ORF">K7B10_09810</name>
</gene>
<evidence type="ECO:0000313" key="2">
    <source>
        <dbReference type="EMBL" id="MCC0095073.1"/>
    </source>
</evidence>
<reference evidence="2 3" key="1">
    <citation type="submission" date="2021-08" db="EMBL/GenBank/DDBJ databases">
        <title>Genomic Architecture of Streptomyces flavotricini NGL1 and Streptomyces erythrochromogenes HMS4 With Differential Plant Beneficial attributes and laccase production capabilities.</title>
        <authorList>
            <person name="Salwan R."/>
            <person name="Kaur R."/>
            <person name="Sharma V."/>
        </authorList>
    </citation>
    <scope>NUCLEOTIDE SEQUENCE [LARGE SCALE GENOMIC DNA]</scope>
    <source>
        <strain evidence="2 3">NGL1</strain>
    </source>
</reference>
<proteinExistence type="predicted"/>
<dbReference type="RefSeq" id="WP_229335749.1">
    <property type="nucleotide sequence ID" value="NZ_JAINUL010000001.1"/>
</dbReference>
<comment type="caution">
    <text evidence="2">The sequence shown here is derived from an EMBL/GenBank/DDBJ whole genome shotgun (WGS) entry which is preliminary data.</text>
</comment>
<dbReference type="Proteomes" id="UP001520654">
    <property type="component" value="Unassembled WGS sequence"/>
</dbReference>
<dbReference type="EMBL" id="JAINUL010000001">
    <property type="protein sequence ID" value="MCC0095073.1"/>
    <property type="molecule type" value="Genomic_DNA"/>
</dbReference>
<name>A0ABS8E1Y2_9ACTN</name>